<dbReference type="EMBL" id="SLWB01000016">
    <property type="protein sequence ID" value="TCN63030.1"/>
    <property type="molecule type" value="Genomic_DNA"/>
</dbReference>
<protein>
    <submittedName>
        <fullName evidence="10">Outer membrane protein TolC</fullName>
    </submittedName>
</protein>
<evidence type="ECO:0000256" key="9">
    <source>
        <dbReference type="SAM" id="SignalP"/>
    </source>
</evidence>
<dbReference type="SUPFAM" id="SSF56954">
    <property type="entry name" value="Outer membrane efflux proteins (OEP)"/>
    <property type="match status" value="1"/>
</dbReference>
<dbReference type="RefSeq" id="WP_131840198.1">
    <property type="nucleotide sequence ID" value="NZ_SLWB01000016.1"/>
</dbReference>
<dbReference type="AlphaFoldDB" id="A0A4V2RNA9"/>
<dbReference type="PANTHER" id="PTHR30026:SF20">
    <property type="entry name" value="OUTER MEMBRANE PROTEIN TOLC"/>
    <property type="match status" value="1"/>
</dbReference>
<evidence type="ECO:0000256" key="7">
    <source>
        <dbReference type="ARBA" id="ARBA00023237"/>
    </source>
</evidence>
<accession>A0A4V2RNA9</accession>
<keyword evidence="8" id="KW-0175">Coiled coil</keyword>
<dbReference type="GO" id="GO:0015562">
    <property type="term" value="F:efflux transmembrane transporter activity"/>
    <property type="evidence" value="ECO:0007669"/>
    <property type="project" value="InterPro"/>
</dbReference>
<evidence type="ECO:0000256" key="5">
    <source>
        <dbReference type="ARBA" id="ARBA00022692"/>
    </source>
</evidence>
<keyword evidence="7" id="KW-0998">Cell outer membrane</keyword>
<evidence type="ECO:0000256" key="4">
    <source>
        <dbReference type="ARBA" id="ARBA00022452"/>
    </source>
</evidence>
<evidence type="ECO:0000256" key="1">
    <source>
        <dbReference type="ARBA" id="ARBA00004442"/>
    </source>
</evidence>
<keyword evidence="4" id="KW-1134">Transmembrane beta strand</keyword>
<evidence type="ECO:0000256" key="6">
    <source>
        <dbReference type="ARBA" id="ARBA00023136"/>
    </source>
</evidence>
<keyword evidence="11" id="KW-1185">Reference proteome</keyword>
<dbReference type="GO" id="GO:0015288">
    <property type="term" value="F:porin activity"/>
    <property type="evidence" value="ECO:0007669"/>
    <property type="project" value="TreeGrafter"/>
</dbReference>
<evidence type="ECO:0000256" key="8">
    <source>
        <dbReference type="SAM" id="Coils"/>
    </source>
</evidence>
<keyword evidence="5" id="KW-0812">Transmembrane</keyword>
<proteinExistence type="inferred from homology"/>
<evidence type="ECO:0000313" key="11">
    <source>
        <dbReference type="Proteomes" id="UP000294830"/>
    </source>
</evidence>
<keyword evidence="3" id="KW-0813">Transport</keyword>
<feature type="chain" id="PRO_5020410171" evidence="9">
    <location>
        <begin position="21"/>
        <end position="428"/>
    </location>
</feature>
<dbReference type="GO" id="GO:0009279">
    <property type="term" value="C:cell outer membrane"/>
    <property type="evidence" value="ECO:0007669"/>
    <property type="project" value="UniProtKB-SubCell"/>
</dbReference>
<keyword evidence="6" id="KW-0472">Membrane</keyword>
<dbReference type="Gene3D" id="1.20.1600.10">
    <property type="entry name" value="Outer membrane efflux proteins (OEP)"/>
    <property type="match status" value="1"/>
</dbReference>
<dbReference type="InterPro" id="IPR003423">
    <property type="entry name" value="OMP_efflux"/>
</dbReference>
<evidence type="ECO:0000313" key="10">
    <source>
        <dbReference type="EMBL" id="TCN63030.1"/>
    </source>
</evidence>
<sequence>MKTKHIIALAVGLTTLPAFGQTYTLDQCQGLALENNRTLKGKQLELQGAQQTRQEAFTNFFPKVDAAGFAFRANKSIVETTVSLPVPGVPPIPFAMLENGETAMVSAVQPLFAGGQIFYGNRLAKVGVEAQELMLALSEKEVAEKVAQHYWQIAALKEKLVTISAVESLLSQVHSDVAVAVKAGIVPMNDQLRVELQQQEVASNKLKVNNGLSVGKMALAQLVGVDMMSFDIATAPFAEPDKPAAIYVDPSQALPMRDEYKLLDKNILAAELKKKMELGKHLPTVGIGASYVYHDFMGPNSSFGAVFATASIPISGWWGGSHAVKRENLKIKLTENEKMNASEQLILQINLEWNTLLEAYQQIDLAKQSIASAKENLRLSLDFYKAGTASLSDLLDAQRLFQQSNDRYTEAFSSYQVQRQKYLRATGR</sequence>
<comment type="caution">
    <text evidence="10">The sequence shown here is derived from an EMBL/GenBank/DDBJ whole genome shotgun (WGS) entry which is preliminary data.</text>
</comment>
<name>A0A4V2RNA9_9BACT</name>
<reference evidence="10 11" key="1">
    <citation type="submission" date="2019-03" db="EMBL/GenBank/DDBJ databases">
        <title>Genomic Encyclopedia of Archaeal and Bacterial Type Strains, Phase II (KMG-II): from individual species to whole genera.</title>
        <authorList>
            <person name="Goeker M."/>
        </authorList>
    </citation>
    <scope>NUCLEOTIDE SEQUENCE [LARGE SCALE GENOMIC DNA]</scope>
    <source>
        <strain evidence="10 11">RL-C</strain>
    </source>
</reference>
<dbReference type="OrthoDB" id="9807719at2"/>
<keyword evidence="9" id="KW-0732">Signal</keyword>
<feature type="signal peptide" evidence="9">
    <location>
        <begin position="1"/>
        <end position="20"/>
    </location>
</feature>
<feature type="coiled-coil region" evidence="8">
    <location>
        <begin position="324"/>
        <end position="376"/>
    </location>
</feature>
<dbReference type="GO" id="GO:1990281">
    <property type="term" value="C:efflux pump complex"/>
    <property type="evidence" value="ECO:0007669"/>
    <property type="project" value="TreeGrafter"/>
</dbReference>
<organism evidence="10 11">
    <name type="scientific">Acetobacteroides hydrogenigenes</name>
    <dbReference type="NCBI Taxonomy" id="979970"/>
    <lineage>
        <taxon>Bacteria</taxon>
        <taxon>Pseudomonadati</taxon>
        <taxon>Bacteroidota</taxon>
        <taxon>Bacteroidia</taxon>
        <taxon>Bacteroidales</taxon>
        <taxon>Rikenellaceae</taxon>
        <taxon>Acetobacteroides</taxon>
    </lineage>
</organism>
<dbReference type="InterPro" id="IPR051906">
    <property type="entry name" value="TolC-like"/>
</dbReference>
<comment type="subcellular location">
    <subcellularLocation>
        <location evidence="1">Cell outer membrane</location>
    </subcellularLocation>
</comment>
<gene>
    <name evidence="10" type="ORF">CLV25_1168</name>
</gene>
<dbReference type="PANTHER" id="PTHR30026">
    <property type="entry name" value="OUTER MEMBRANE PROTEIN TOLC"/>
    <property type="match status" value="1"/>
</dbReference>
<dbReference type="Pfam" id="PF02321">
    <property type="entry name" value="OEP"/>
    <property type="match status" value="1"/>
</dbReference>
<evidence type="ECO:0000256" key="3">
    <source>
        <dbReference type="ARBA" id="ARBA00022448"/>
    </source>
</evidence>
<dbReference type="Proteomes" id="UP000294830">
    <property type="component" value="Unassembled WGS sequence"/>
</dbReference>
<evidence type="ECO:0000256" key="2">
    <source>
        <dbReference type="ARBA" id="ARBA00007613"/>
    </source>
</evidence>
<comment type="similarity">
    <text evidence="2">Belongs to the outer membrane factor (OMF) (TC 1.B.17) family.</text>
</comment>